<evidence type="ECO:0000313" key="6">
    <source>
        <dbReference type="Proteomes" id="UP000245698"/>
    </source>
</evidence>
<feature type="domain" description="HTH gntR-type" evidence="4">
    <location>
        <begin position="6"/>
        <end position="73"/>
    </location>
</feature>
<dbReference type="Proteomes" id="UP000245698">
    <property type="component" value="Unassembled WGS sequence"/>
</dbReference>
<dbReference type="CDD" id="cd07377">
    <property type="entry name" value="WHTH_GntR"/>
    <property type="match status" value="1"/>
</dbReference>
<organism evidence="5 6">
    <name type="scientific">Mesorhizobium delmotii</name>
    <dbReference type="NCBI Taxonomy" id="1631247"/>
    <lineage>
        <taxon>Bacteria</taxon>
        <taxon>Pseudomonadati</taxon>
        <taxon>Pseudomonadota</taxon>
        <taxon>Alphaproteobacteria</taxon>
        <taxon>Hyphomicrobiales</taxon>
        <taxon>Phyllobacteriaceae</taxon>
        <taxon>Mesorhizobium</taxon>
    </lineage>
</organism>
<dbReference type="EMBL" id="FUIG01000024">
    <property type="protein sequence ID" value="SJM31121.1"/>
    <property type="molecule type" value="Genomic_DNA"/>
</dbReference>
<dbReference type="AlphaFoldDB" id="A0A2P9AJ29"/>
<dbReference type="InterPro" id="IPR036388">
    <property type="entry name" value="WH-like_DNA-bd_sf"/>
</dbReference>
<reference evidence="6" key="1">
    <citation type="submission" date="2016-12" db="EMBL/GenBank/DDBJ databases">
        <authorList>
            <person name="Brunel B."/>
        </authorList>
    </citation>
    <scope>NUCLEOTIDE SEQUENCE [LARGE SCALE GENOMIC DNA]</scope>
</reference>
<dbReference type="SMART" id="SM00895">
    <property type="entry name" value="FCD"/>
    <property type="match status" value="1"/>
</dbReference>
<name>A0A2P9AJ29_9HYPH</name>
<keyword evidence="3" id="KW-0804">Transcription</keyword>
<keyword evidence="1" id="KW-0805">Transcription regulation</keyword>
<dbReference type="Gene3D" id="1.10.10.10">
    <property type="entry name" value="Winged helix-like DNA-binding domain superfamily/Winged helix DNA-binding domain"/>
    <property type="match status" value="1"/>
</dbReference>
<dbReference type="InterPro" id="IPR011711">
    <property type="entry name" value="GntR_C"/>
</dbReference>
<dbReference type="InterPro" id="IPR000524">
    <property type="entry name" value="Tscrpt_reg_HTH_GntR"/>
</dbReference>
<dbReference type="PANTHER" id="PTHR43537">
    <property type="entry name" value="TRANSCRIPTIONAL REGULATOR, GNTR FAMILY"/>
    <property type="match status" value="1"/>
</dbReference>
<dbReference type="Gene3D" id="1.20.120.530">
    <property type="entry name" value="GntR ligand-binding domain-like"/>
    <property type="match status" value="1"/>
</dbReference>
<dbReference type="RefSeq" id="WP_123148413.1">
    <property type="nucleotide sequence ID" value="NZ_FUIG01000024.1"/>
</dbReference>
<keyword evidence="6" id="KW-1185">Reference proteome</keyword>
<dbReference type="PROSITE" id="PS50949">
    <property type="entry name" value="HTH_GNTR"/>
    <property type="match status" value="1"/>
</dbReference>
<accession>A0A2P9AJ29</accession>
<dbReference type="GO" id="GO:0003677">
    <property type="term" value="F:DNA binding"/>
    <property type="evidence" value="ECO:0007669"/>
    <property type="project" value="UniProtKB-KW"/>
</dbReference>
<gene>
    <name evidence="5" type="ORF">BQ8482_180349</name>
</gene>
<evidence type="ECO:0000259" key="4">
    <source>
        <dbReference type="PROSITE" id="PS50949"/>
    </source>
</evidence>
<dbReference type="SMART" id="SM00345">
    <property type="entry name" value="HTH_GNTR"/>
    <property type="match status" value="1"/>
</dbReference>
<dbReference type="SUPFAM" id="SSF48008">
    <property type="entry name" value="GntR ligand-binding domain-like"/>
    <property type="match status" value="1"/>
</dbReference>
<evidence type="ECO:0000313" key="5">
    <source>
        <dbReference type="EMBL" id="SJM31121.1"/>
    </source>
</evidence>
<dbReference type="Pfam" id="PF07729">
    <property type="entry name" value="FCD"/>
    <property type="match status" value="1"/>
</dbReference>
<protein>
    <submittedName>
        <fullName evidence="5">Transcriptional regulator</fullName>
    </submittedName>
</protein>
<evidence type="ECO:0000256" key="2">
    <source>
        <dbReference type="ARBA" id="ARBA00023125"/>
    </source>
</evidence>
<dbReference type="PANTHER" id="PTHR43537:SF20">
    <property type="entry name" value="HTH-TYPE TRANSCRIPTIONAL REPRESSOR GLAR"/>
    <property type="match status" value="1"/>
</dbReference>
<sequence>MDPAARTIANDVYEQLRHDIISCRMLPGSKINIQALVQKYDVSLGAVREALSKLSAEGLVDARAQRGYTVSDVSPEDLAELTDARVRVEQECLKLAIEKGGLEWETEIVAALHRLSHTPYTIPGDAAVLDQRWVKAHREFHRALVSGCGNRWLLRIRSQLYDQSERYRQLSVPLARTERDVAREHRDIADAVIARDVARACAAIASHMWTTTQIVTAALT</sequence>
<keyword evidence="2" id="KW-0238">DNA-binding</keyword>
<dbReference type="Pfam" id="PF00392">
    <property type="entry name" value="GntR"/>
    <property type="match status" value="1"/>
</dbReference>
<proteinExistence type="predicted"/>
<dbReference type="InterPro" id="IPR036390">
    <property type="entry name" value="WH_DNA-bd_sf"/>
</dbReference>
<evidence type="ECO:0000256" key="3">
    <source>
        <dbReference type="ARBA" id="ARBA00023163"/>
    </source>
</evidence>
<dbReference type="SUPFAM" id="SSF46785">
    <property type="entry name" value="Winged helix' DNA-binding domain"/>
    <property type="match status" value="1"/>
</dbReference>
<dbReference type="GO" id="GO:0003700">
    <property type="term" value="F:DNA-binding transcription factor activity"/>
    <property type="evidence" value="ECO:0007669"/>
    <property type="project" value="InterPro"/>
</dbReference>
<dbReference type="InterPro" id="IPR008920">
    <property type="entry name" value="TF_FadR/GntR_C"/>
</dbReference>
<evidence type="ECO:0000256" key="1">
    <source>
        <dbReference type="ARBA" id="ARBA00023015"/>
    </source>
</evidence>